<dbReference type="SMR" id="A0A7I8XMJ9"/>
<proteinExistence type="inferred from homology"/>
<comment type="caution">
    <text evidence="6">The sequence shown here is derived from an EMBL/GenBank/DDBJ whole genome shotgun (WGS) entry which is preliminary data.</text>
</comment>
<evidence type="ECO:0000256" key="3">
    <source>
        <dbReference type="ARBA" id="ARBA00022525"/>
    </source>
</evidence>
<dbReference type="InterPro" id="IPR038479">
    <property type="entry name" value="Transthyretin-like_sf"/>
</dbReference>
<keyword evidence="3" id="KW-0964">Secreted</keyword>
<dbReference type="Pfam" id="PF01060">
    <property type="entry name" value="TTR-52"/>
    <property type="match status" value="1"/>
</dbReference>
<evidence type="ECO:0000313" key="7">
    <source>
        <dbReference type="Proteomes" id="UP000659654"/>
    </source>
</evidence>
<organism evidence="6 7">
    <name type="scientific">Bursaphelenchus xylophilus</name>
    <name type="common">Pinewood nematode worm</name>
    <name type="synonym">Aphelenchoides xylophilus</name>
    <dbReference type="NCBI Taxonomy" id="6326"/>
    <lineage>
        <taxon>Eukaryota</taxon>
        <taxon>Metazoa</taxon>
        <taxon>Ecdysozoa</taxon>
        <taxon>Nematoda</taxon>
        <taxon>Chromadorea</taxon>
        <taxon>Rhabditida</taxon>
        <taxon>Tylenchina</taxon>
        <taxon>Tylenchomorpha</taxon>
        <taxon>Aphelenchoidea</taxon>
        <taxon>Aphelenchoididae</taxon>
        <taxon>Bursaphelenchus</taxon>
    </lineage>
</organism>
<keyword evidence="5" id="KW-0472">Membrane</keyword>
<sequence>MTSRKVKTLSYHISLCLIGIDLNFGFVAYATKNCCNMIGKTFLLLTLTFIVGTAMPLGKAVGAKGKLLCKGKPEFEVSVKLWDDGGPELDDKLAETATDSEGRFQLEGHMFGSIMDPKITIDHDCDDSWPCQRRLTIYIPDSFVDKGRRPLFLYDAGVIELSGEFGGEKRDCIH</sequence>
<keyword evidence="5" id="KW-1133">Transmembrane helix</keyword>
<dbReference type="PANTHER" id="PTHR21700:SF3">
    <property type="entry name" value="TRANSTHYRETIN-LIKE PROTEIN 5"/>
    <property type="match status" value="1"/>
</dbReference>
<dbReference type="Proteomes" id="UP000582659">
    <property type="component" value="Unassembled WGS sequence"/>
</dbReference>
<evidence type="ECO:0000256" key="5">
    <source>
        <dbReference type="SAM" id="Phobius"/>
    </source>
</evidence>
<evidence type="ECO:0000256" key="1">
    <source>
        <dbReference type="ARBA" id="ARBA00004613"/>
    </source>
</evidence>
<dbReference type="PANTHER" id="PTHR21700">
    <property type="entry name" value="TRANSTHYRETIN-LIKE FAMILY PROTEIN-RELATED"/>
    <property type="match status" value="1"/>
</dbReference>
<evidence type="ECO:0000256" key="4">
    <source>
        <dbReference type="ARBA" id="ARBA00022729"/>
    </source>
</evidence>
<evidence type="ECO:0000313" key="6">
    <source>
        <dbReference type="EMBL" id="CAD5230592.1"/>
    </source>
</evidence>
<keyword evidence="5" id="KW-0812">Transmembrane</keyword>
<dbReference type="AlphaFoldDB" id="A0A7I8XMJ9"/>
<evidence type="ECO:0000256" key="2">
    <source>
        <dbReference type="ARBA" id="ARBA00010112"/>
    </source>
</evidence>
<dbReference type="GO" id="GO:0005576">
    <property type="term" value="C:extracellular region"/>
    <property type="evidence" value="ECO:0007669"/>
    <property type="project" value="UniProtKB-SubCell"/>
</dbReference>
<feature type="transmembrane region" description="Helical" evidence="5">
    <location>
        <begin position="12"/>
        <end position="31"/>
    </location>
</feature>
<dbReference type="InterPro" id="IPR001534">
    <property type="entry name" value="Transthyretin-like"/>
</dbReference>
<dbReference type="Gene3D" id="2.60.40.3330">
    <property type="match status" value="1"/>
</dbReference>
<dbReference type="EMBL" id="CAJFCV020000005">
    <property type="protein sequence ID" value="CAG9121591.1"/>
    <property type="molecule type" value="Genomic_DNA"/>
</dbReference>
<comment type="subcellular location">
    <subcellularLocation>
        <location evidence="1">Secreted</location>
    </subcellularLocation>
</comment>
<gene>
    <name evidence="6" type="ORF">BXYJ_LOCUS11064</name>
</gene>
<dbReference type="OrthoDB" id="5849824at2759"/>
<keyword evidence="7" id="KW-1185">Reference proteome</keyword>
<keyword evidence="4" id="KW-0732">Signal</keyword>
<name>A0A7I8XMJ9_BURXY</name>
<comment type="similarity">
    <text evidence="2">Belongs to the nematode transthyretin-like family.</text>
</comment>
<dbReference type="EMBL" id="CAJFDI010000005">
    <property type="protein sequence ID" value="CAD5230592.1"/>
    <property type="molecule type" value="Genomic_DNA"/>
</dbReference>
<reference evidence="6" key="1">
    <citation type="submission" date="2020-09" db="EMBL/GenBank/DDBJ databases">
        <authorList>
            <person name="Kikuchi T."/>
        </authorList>
    </citation>
    <scope>NUCLEOTIDE SEQUENCE</scope>
    <source>
        <strain evidence="6">Ka4C1</strain>
    </source>
</reference>
<protein>
    <submittedName>
        <fullName evidence="6">(pine wood nematode) hypothetical protein</fullName>
    </submittedName>
</protein>
<dbReference type="GO" id="GO:0009986">
    <property type="term" value="C:cell surface"/>
    <property type="evidence" value="ECO:0007669"/>
    <property type="project" value="InterPro"/>
</dbReference>
<dbReference type="Proteomes" id="UP000659654">
    <property type="component" value="Unassembled WGS sequence"/>
</dbReference>
<accession>A0A7I8XMJ9</accession>
<feature type="transmembrane region" description="Helical" evidence="5">
    <location>
        <begin position="37"/>
        <end position="57"/>
    </location>
</feature>